<comment type="caution">
    <text evidence="1">The sequence shown here is derived from an EMBL/GenBank/DDBJ whole genome shotgun (WGS) entry which is preliminary data.</text>
</comment>
<reference evidence="1 2" key="1">
    <citation type="submission" date="2020-07" db="EMBL/GenBank/DDBJ databases">
        <title>Sequencing the genomes of 1000 actinobacteria strains.</title>
        <authorList>
            <person name="Klenk H.-P."/>
        </authorList>
    </citation>
    <scope>NUCLEOTIDE SEQUENCE [LARGE SCALE GENOMIC DNA]</scope>
    <source>
        <strain evidence="1 2">DSM 104006</strain>
    </source>
</reference>
<dbReference type="AlphaFoldDB" id="A0A853AZ05"/>
<dbReference type="EMBL" id="JACCFK010000001">
    <property type="protein sequence ID" value="NYI87950.1"/>
    <property type="molecule type" value="Genomic_DNA"/>
</dbReference>
<evidence type="ECO:0000313" key="2">
    <source>
        <dbReference type="Proteomes" id="UP000549616"/>
    </source>
</evidence>
<evidence type="ECO:0000313" key="1">
    <source>
        <dbReference type="EMBL" id="NYI87950.1"/>
    </source>
</evidence>
<proteinExistence type="predicted"/>
<organism evidence="1 2">
    <name type="scientific">Amycolatopsis endophytica</name>
    <dbReference type="NCBI Taxonomy" id="860233"/>
    <lineage>
        <taxon>Bacteria</taxon>
        <taxon>Bacillati</taxon>
        <taxon>Actinomycetota</taxon>
        <taxon>Actinomycetes</taxon>
        <taxon>Pseudonocardiales</taxon>
        <taxon>Pseudonocardiaceae</taxon>
        <taxon>Amycolatopsis</taxon>
    </lineage>
</organism>
<dbReference type="Proteomes" id="UP000549616">
    <property type="component" value="Unassembled WGS sequence"/>
</dbReference>
<protein>
    <submittedName>
        <fullName evidence="1">Uncharacterized protein</fullName>
    </submittedName>
</protein>
<gene>
    <name evidence="1" type="ORF">HNR02_001273</name>
</gene>
<sequence>MHQDIGVADLVAARAMAEFWLDVTMNHSSLLSSPTRETA</sequence>
<keyword evidence="2" id="KW-1185">Reference proteome</keyword>
<name>A0A853AZ05_9PSEU</name>
<accession>A0A853AZ05</accession>